<protein>
    <submittedName>
        <fullName evidence="3">Uncharacterized protein LOC136084852</fullName>
    </submittedName>
</protein>
<keyword evidence="1" id="KW-1133">Transmembrane helix</keyword>
<keyword evidence="1" id="KW-0472">Membrane</keyword>
<proteinExistence type="predicted"/>
<gene>
    <name evidence="3" type="primary">LOC136084852</name>
</gene>
<evidence type="ECO:0000313" key="3">
    <source>
        <dbReference type="RefSeq" id="XP_065662051.1"/>
    </source>
</evidence>
<organism evidence="2 3">
    <name type="scientific">Hydra vulgaris</name>
    <name type="common">Hydra</name>
    <name type="synonym">Hydra attenuata</name>
    <dbReference type="NCBI Taxonomy" id="6087"/>
    <lineage>
        <taxon>Eukaryota</taxon>
        <taxon>Metazoa</taxon>
        <taxon>Cnidaria</taxon>
        <taxon>Hydrozoa</taxon>
        <taxon>Hydroidolina</taxon>
        <taxon>Anthoathecata</taxon>
        <taxon>Aplanulata</taxon>
        <taxon>Hydridae</taxon>
        <taxon>Hydra</taxon>
    </lineage>
</organism>
<evidence type="ECO:0000256" key="1">
    <source>
        <dbReference type="SAM" id="Phobius"/>
    </source>
</evidence>
<keyword evidence="2" id="KW-1185">Reference proteome</keyword>
<reference evidence="3" key="1">
    <citation type="submission" date="2025-08" db="UniProtKB">
        <authorList>
            <consortium name="RefSeq"/>
        </authorList>
    </citation>
    <scope>IDENTIFICATION</scope>
</reference>
<name>A0ABM4CJW8_HYDVU</name>
<dbReference type="GeneID" id="136084852"/>
<evidence type="ECO:0000313" key="2">
    <source>
        <dbReference type="Proteomes" id="UP001652625"/>
    </source>
</evidence>
<dbReference type="RefSeq" id="XP_065662051.1">
    <property type="nucleotide sequence ID" value="XM_065805979.1"/>
</dbReference>
<feature type="transmembrane region" description="Helical" evidence="1">
    <location>
        <begin position="332"/>
        <end position="351"/>
    </location>
</feature>
<keyword evidence="1" id="KW-0812">Transmembrane</keyword>
<accession>A0ABM4CJW8</accession>
<dbReference type="Proteomes" id="UP001652625">
    <property type="component" value="Chromosome 09"/>
</dbReference>
<sequence length="466" mass="55066">MSKAENEKILELAKKAVSDGVVEVVYPEPHEEKLLNDIFGDNFKQLQMTAAMITGKELEEHVKGSMKMAVLPAYNIKAINDWVGAAFQATNAVYELGLAFHNYLSTGEKRRMREKRFKKQAKTLKEELIEMMITSTDDESKDILQTENKKEELEMVELIRIGKRAENKPTKDEKLINFEKTLHVYLARYYTTYFIDNIFYDSGDEKGEKGETKKSHKNVRFYPSIENYEEFFTFQGTLSEKIDKQRDKLVDLNIDNEIPNTKYYRCSCCNCRDSHNYSEYVKYIVNKNYLDFVKKDYQDEFAVKFKLYRAYMKLGEFNKQNRFGDRNEVRRALLCTLFLGIGLIPGIYYSVCRIISEVKWRKNKPRLNEAMRAYLKVESKLDEVIRQKYAIEKLKYYIDLTKSKYGKYLLERNLKEISYEFKNESCMNSFDVAFDLMQKMCYTGTADRLNYVHLNIEYKKDNTVCQ</sequence>